<accession>A0ABN8UHC1</accession>
<feature type="transmembrane region" description="Helical" evidence="6">
    <location>
        <begin position="222"/>
        <end position="245"/>
    </location>
</feature>
<evidence type="ECO:0000256" key="5">
    <source>
        <dbReference type="ARBA" id="ARBA00023136"/>
    </source>
</evidence>
<feature type="transmembrane region" description="Helical" evidence="6">
    <location>
        <begin position="300"/>
        <end position="320"/>
    </location>
</feature>
<evidence type="ECO:0000256" key="6">
    <source>
        <dbReference type="SAM" id="Phobius"/>
    </source>
</evidence>
<feature type="transmembrane region" description="Helical" evidence="6">
    <location>
        <begin position="118"/>
        <end position="137"/>
    </location>
</feature>
<proteinExistence type="predicted"/>
<comment type="subcellular location">
    <subcellularLocation>
        <location evidence="1">Cell membrane</location>
        <topology evidence="1">Multi-pass membrane protein</topology>
    </subcellularLocation>
</comment>
<evidence type="ECO:0000256" key="2">
    <source>
        <dbReference type="ARBA" id="ARBA00022475"/>
    </source>
</evidence>
<feature type="transmembrane region" description="Helical" evidence="6">
    <location>
        <begin position="82"/>
        <end position="103"/>
    </location>
</feature>
<keyword evidence="3 6" id="KW-0812">Transmembrane</keyword>
<evidence type="ECO:0000313" key="7">
    <source>
        <dbReference type="EMBL" id="CAH9052758.1"/>
    </source>
</evidence>
<keyword evidence="5 6" id="KW-0472">Membrane</keyword>
<gene>
    <name evidence="7" type="ORF">PSECIP111951_00683</name>
</gene>
<dbReference type="PANTHER" id="PTHR30250:SF11">
    <property type="entry name" value="O-ANTIGEN TRANSPORTER-RELATED"/>
    <property type="match status" value="1"/>
</dbReference>
<keyword evidence="2" id="KW-1003">Cell membrane</keyword>
<dbReference type="EMBL" id="CAMAPD010000003">
    <property type="protein sequence ID" value="CAH9052758.1"/>
    <property type="molecule type" value="Genomic_DNA"/>
</dbReference>
<evidence type="ECO:0000256" key="1">
    <source>
        <dbReference type="ARBA" id="ARBA00004651"/>
    </source>
</evidence>
<reference evidence="7 8" key="1">
    <citation type="submission" date="2022-07" db="EMBL/GenBank/DDBJ databases">
        <authorList>
            <person name="Criscuolo A."/>
        </authorList>
    </citation>
    <scope>NUCLEOTIDE SEQUENCE [LARGE SCALE GENOMIC DNA]</scope>
    <source>
        <strain evidence="8">CIP 111951</strain>
    </source>
</reference>
<dbReference type="RefSeq" id="WP_261591884.1">
    <property type="nucleotide sequence ID" value="NZ_CAMAPD010000003.1"/>
</dbReference>
<feature type="transmembrane region" description="Helical" evidence="6">
    <location>
        <begin position="43"/>
        <end position="61"/>
    </location>
</feature>
<dbReference type="InterPro" id="IPR050833">
    <property type="entry name" value="Poly_Biosynth_Transport"/>
</dbReference>
<sequence>MSSHELIARIRLPLILKLLTTIIGFVVNWHFAQVLDADSFGLFVLFQLLLLLIITIAKMGLDQAAIRYAASQRSSTILLRKIYMAYAVFTLSILVCVITAFIIDRYVKQLPFTSLDKSIFWLLLYIASVATAIININAAVYKGLQKPSLFTAFSGLLSLTILLISSLALGIEEIQSTLVLLTSVLCIVAIASILIVHKCTMQTNLQHSHALPSSYSLRKSAYALWLSSIVFLIIQQGGTLFLSIYTSINLLGIYAVVTKLAMLPNIVLFSLNSVIAPRLVSLYVNKQYKALQIMFNQCQLILLVFAFLSICFFYALGMYLLTLFGNEFAQGYTWLIILVFGQAINLTTGPALTVLTMSGHEQTYKNISLLTALFSAVLAIILIPKFGPLGAAITTCVAMSAQNLLGLYYAKTKVLRTPL</sequence>
<feature type="transmembrane region" description="Helical" evidence="6">
    <location>
        <begin position="332"/>
        <end position="355"/>
    </location>
</feature>
<evidence type="ECO:0000256" key="3">
    <source>
        <dbReference type="ARBA" id="ARBA00022692"/>
    </source>
</evidence>
<feature type="transmembrane region" description="Helical" evidence="6">
    <location>
        <begin position="367"/>
        <end position="383"/>
    </location>
</feature>
<evidence type="ECO:0000313" key="8">
    <source>
        <dbReference type="Proteomes" id="UP001152485"/>
    </source>
</evidence>
<evidence type="ECO:0000256" key="4">
    <source>
        <dbReference type="ARBA" id="ARBA00022989"/>
    </source>
</evidence>
<feature type="transmembrane region" description="Helical" evidence="6">
    <location>
        <begin position="149"/>
        <end position="171"/>
    </location>
</feature>
<feature type="transmembrane region" description="Helical" evidence="6">
    <location>
        <begin position="251"/>
        <end position="280"/>
    </location>
</feature>
<feature type="transmembrane region" description="Helical" evidence="6">
    <location>
        <begin position="389"/>
        <end position="410"/>
    </location>
</feature>
<feature type="transmembrane region" description="Helical" evidence="6">
    <location>
        <begin position="12"/>
        <end position="31"/>
    </location>
</feature>
<dbReference type="PANTHER" id="PTHR30250">
    <property type="entry name" value="PST FAMILY PREDICTED COLANIC ACID TRANSPORTER"/>
    <property type="match status" value="1"/>
</dbReference>
<keyword evidence="4 6" id="KW-1133">Transmembrane helix</keyword>
<dbReference type="InterPro" id="IPR002797">
    <property type="entry name" value="Polysacc_synth"/>
</dbReference>
<protein>
    <recommendedName>
        <fullName evidence="9">Polysaccharide biosynthesis protein C-terminal domain-containing protein</fullName>
    </recommendedName>
</protein>
<evidence type="ECO:0008006" key="9">
    <source>
        <dbReference type="Google" id="ProtNLM"/>
    </source>
</evidence>
<dbReference type="Proteomes" id="UP001152485">
    <property type="component" value="Unassembled WGS sequence"/>
</dbReference>
<feature type="transmembrane region" description="Helical" evidence="6">
    <location>
        <begin position="177"/>
        <end position="196"/>
    </location>
</feature>
<dbReference type="Pfam" id="PF01943">
    <property type="entry name" value="Polysacc_synt"/>
    <property type="match status" value="1"/>
</dbReference>
<comment type="caution">
    <text evidence="7">The sequence shown here is derived from an EMBL/GenBank/DDBJ whole genome shotgun (WGS) entry which is preliminary data.</text>
</comment>
<organism evidence="7 8">
    <name type="scientific">Pseudoalteromonas holothuriae</name>
    <dbReference type="NCBI Taxonomy" id="2963714"/>
    <lineage>
        <taxon>Bacteria</taxon>
        <taxon>Pseudomonadati</taxon>
        <taxon>Pseudomonadota</taxon>
        <taxon>Gammaproteobacteria</taxon>
        <taxon>Alteromonadales</taxon>
        <taxon>Pseudoalteromonadaceae</taxon>
        <taxon>Pseudoalteromonas</taxon>
    </lineage>
</organism>
<name>A0ABN8UHC1_9GAMM</name>